<feature type="domain" description="CHAT" evidence="1">
    <location>
        <begin position="767"/>
        <end position="1046"/>
    </location>
</feature>
<protein>
    <recommendedName>
        <fullName evidence="1">CHAT domain-containing protein</fullName>
    </recommendedName>
</protein>
<gene>
    <name evidence="2" type="ORF">JAAARDRAFT_524057</name>
</gene>
<sequence length="1047" mass="117120">MLINSTCRYPLEPLEIGADNPIVDKTIAWFLDEAQDLLQRSGFREDPLPLLDQAIAYLRTVVNLDLDHYRLFPMALYHLGFAHLRRYKWFGDQQDLEEAVSKLSEAVNWTPSYHSLRRTVLEACADACYLHFEWSQEENYLRDCIPLLEEAIGMWDSTASPLRFLLRNLGKVFLDLFEKAQEKTDWDMAAELFTEARELCPLKDTMTLMNLSFDLADTFHTLHDRTVLGVTHLETAISHRRSGISFLFDNESNGLGVQLAKLGDELYERYRYSALQERLDESISLLQYSATLHQDKFQRASLLSKLGNFLGLRLRLRGLPADGREAIEVLRYSLSAHNELGLKWTSWQYSKVALISFELHSTSRSSGDIDGTIQWFRKAVDISRKDSDLLSPQIFGLGLALYARFKVHGDASALDETIVHLRTLVGPNKGYAGKYVHRLAVALHARFELSASYADLEECLGVLLKVCSLPINSLLFRRSHFTCAVLLASLAKRYGRLDISLQGYQRAVDMLPHVSLKNADVASRQQDLSSHAVDLACDAASCAIELGKFETAVDLLERGRSAFWSHNLVLHPDLTALEASHPLLAEEFEQASEAVVHAQAIVTADPDPIKSSTILRPTPGEFLEHYRRIEDDSYHAQVHRISPNDLVLIRAVDEMERCLTAIREVQGFQSFLRPLEVSELMDGTVGRNVVMINISRLRCDALILQREASSPVRLVTLPEASYDKILALSQQLQSALGMANVRVRQSEATRHVRPARIRSTAERLRIILSSLWSWIVHPVLKALSLNISSYPPRIFWYPTGPLTYLPLHAAGRYNGTDLPDKGQAVYDYVVSSYIPSLRSLVRSRPTEVRTPRLLVVSQPNTPGQKPLPMTTQEVTTIVNVAKSLVPITRLDGNDATVERVASSLAECDWCHFACHGAQDTTQPLQSGLLVQDGLVSIDRILSLKIPSSQFAFLSACQTATSDIYLPDESLHITASLLFAGFGGIIGSLWSISDSDAPIVAEGVYTRMLANPAPSSEDVAGALHESVARLRESGVSLERWAPFVHFGL</sequence>
<dbReference type="Gene3D" id="1.25.40.10">
    <property type="entry name" value="Tetratricopeptide repeat domain"/>
    <property type="match status" value="2"/>
</dbReference>
<evidence type="ECO:0000313" key="2">
    <source>
        <dbReference type="EMBL" id="KDQ61834.1"/>
    </source>
</evidence>
<dbReference type="EMBL" id="KL197712">
    <property type="protein sequence ID" value="KDQ61834.1"/>
    <property type="molecule type" value="Genomic_DNA"/>
</dbReference>
<accession>A0A067Q4A9</accession>
<evidence type="ECO:0000313" key="3">
    <source>
        <dbReference type="Proteomes" id="UP000027265"/>
    </source>
</evidence>
<reference evidence="3" key="1">
    <citation type="journal article" date="2014" name="Proc. Natl. Acad. Sci. U.S.A.">
        <title>Extensive sampling of basidiomycete genomes demonstrates inadequacy of the white-rot/brown-rot paradigm for wood decay fungi.</title>
        <authorList>
            <person name="Riley R."/>
            <person name="Salamov A.A."/>
            <person name="Brown D.W."/>
            <person name="Nagy L.G."/>
            <person name="Floudas D."/>
            <person name="Held B.W."/>
            <person name="Levasseur A."/>
            <person name="Lombard V."/>
            <person name="Morin E."/>
            <person name="Otillar R."/>
            <person name="Lindquist E.A."/>
            <person name="Sun H."/>
            <person name="LaButti K.M."/>
            <person name="Schmutz J."/>
            <person name="Jabbour D."/>
            <person name="Luo H."/>
            <person name="Baker S.E."/>
            <person name="Pisabarro A.G."/>
            <person name="Walton J.D."/>
            <person name="Blanchette R.A."/>
            <person name="Henrissat B."/>
            <person name="Martin F."/>
            <person name="Cullen D."/>
            <person name="Hibbett D.S."/>
            <person name="Grigoriev I.V."/>
        </authorList>
    </citation>
    <scope>NUCLEOTIDE SEQUENCE [LARGE SCALE GENOMIC DNA]</scope>
    <source>
        <strain evidence="3">MUCL 33604</strain>
    </source>
</reference>
<dbReference type="STRING" id="933084.A0A067Q4A9"/>
<keyword evidence="3" id="KW-1185">Reference proteome</keyword>
<dbReference type="Pfam" id="PF12770">
    <property type="entry name" value="CHAT"/>
    <property type="match status" value="1"/>
</dbReference>
<dbReference type="InterPro" id="IPR024983">
    <property type="entry name" value="CHAT_dom"/>
</dbReference>
<dbReference type="InterPro" id="IPR011990">
    <property type="entry name" value="TPR-like_helical_dom_sf"/>
</dbReference>
<dbReference type="HOGENOM" id="CLU_001305_0_1_1"/>
<name>A0A067Q4A9_9AGAM</name>
<organism evidence="2 3">
    <name type="scientific">Jaapia argillacea MUCL 33604</name>
    <dbReference type="NCBI Taxonomy" id="933084"/>
    <lineage>
        <taxon>Eukaryota</taxon>
        <taxon>Fungi</taxon>
        <taxon>Dikarya</taxon>
        <taxon>Basidiomycota</taxon>
        <taxon>Agaricomycotina</taxon>
        <taxon>Agaricomycetes</taxon>
        <taxon>Agaricomycetidae</taxon>
        <taxon>Jaapiales</taxon>
        <taxon>Jaapiaceae</taxon>
        <taxon>Jaapia</taxon>
    </lineage>
</organism>
<dbReference type="OrthoDB" id="9991317at2759"/>
<evidence type="ECO:0000259" key="1">
    <source>
        <dbReference type="Pfam" id="PF12770"/>
    </source>
</evidence>
<dbReference type="AlphaFoldDB" id="A0A067Q4A9"/>
<dbReference type="InParanoid" id="A0A067Q4A9"/>
<proteinExistence type="predicted"/>
<dbReference type="Proteomes" id="UP000027265">
    <property type="component" value="Unassembled WGS sequence"/>
</dbReference>